<accession>A0ACA9Y320</accession>
<gene>
    <name evidence="1" type="ORF">CLIB1444_02S02718</name>
</gene>
<protein>
    <submittedName>
        <fullName evidence="1">AP-1 accessory protein Laa1p</fullName>
    </submittedName>
</protein>
<dbReference type="Proteomes" id="UP001152531">
    <property type="component" value="Unassembled WGS sequence"/>
</dbReference>
<comment type="caution">
    <text evidence="1">The sequence shown here is derived from an EMBL/GenBank/DDBJ whole genome shotgun (WGS) entry which is preliminary data.</text>
</comment>
<sequence>MEESNFEFILNKFDKSMIYHELVDLNVELTNPDSDIDYNLCLIQLNKIIEKFNIPISKSRKKEEEDPSVTHIKSQQSNNLYRLLSRNLILVFHKTPTKVYDVANNLLNYLNNETSPIFELSIILLTDIFETFPNSLGSLMNFSINQIYKILKKDPEISGNLIYLLNSLTKYSTRPDIDEKLQGKLMKIINKNISTGINFDLTSTDSDNSTITLKKNYILVLRNLTVLSINANYEHLLASSAHSSSSGAKIKPESIMSHQHQFQTTLLTSIEKSIVSGLSNYNKDIRIAMVELLAHVFINFIPTGKFNPIEYLIGLFRIPNINKWNDTLTLKEDDVAIDVRDYTYNESEDILNGNVDEVLFNTGILETFIFYIQLESFQNSEYLTLNLSTILELILNKFNNLNLKNHIINSNWIKAIKQWSKVLEYLIKESGPNCHEILLNFLVDHFDSDNSNVEETKDKKSKGLFKTKPSNVSESININIYHNPYQCGLILTIIENLLPFGIDFNSFMKQGTKEDEDDEDDMKKLESPQQSVLVQLLLKLLINDNDYIRNFSLVTLLKYCKINEVEINQLVLTLFNLFNQELSNLSENKGNDTINLSINSSPLTPVKLLSYALSLSAIIKQTDSIILQNSTIVKILSFCTQNLKHNTSTSRINNLKNTSCWIILSSLVTFYNESEFVKLNSSQFLIFWKNLLNSQFVTSDLSGASNEGQEREIYDNLQLRNISLICLLNYINTVDLSPESSKQIQFLLVKSFNYLTYLESNMEIVSNVTNFDSFSEGNFNLNAVGNLLFSNYGYNKKLEFKDSIIHLILYSKKIIFKGFTKLVQYLKSDINSSMIILLIKIFCDGKLFTKDHLSKEKSKITKSTKRTNKIQDLDNNTIFLNQEFSYSYGVTSKFNDFSNNINELITIKGDSSVDNKVTNELFYIDPFYKQHDYKGMIEQNINDKVGNPWFDIFEELIYKNVEHSVLYDISILIQSDYSYLEKYPTNLITSLVDLSIELFQMVFPFLTLKIQSSLLEQLRSAISSKAISPLRYKAICINVSVALHGILNICHKKKISLDKDLVLTFMDILNKIDINNKNLLDVNCDSIGLSMSFITNKKVIHDQIDSYISSLINDTNPFKRGKSLLSMAKIYFYTGNGFNDMFNVCYQLLNDPNPIVYYYSLKANALLFNENNNSKNSSTSLIPQLITRMFNNFITNEFNYDIGGKILINLKYQYSSIGLKATILKNIVTTLGPNLRTLPVDIRQQLKSLIISLRYSIGSYQIDDQILIYQDLLRLLQELIIFDDKLINNEVNFYSNCLISIISNNLKLGLSTISSSSLNLDSIFPFNSNFGLYKLGFECFSELLKVYGNDILTKDIIELIWVSLNIKPCDESKFLVKLWMESNLEMNWFATLNSLFKISNKKLINPFIETNYQQKLLPLLQRQKKKKNNVIDFKDEEIENIVETNNDADDDKNEPISWEFKLFIYDLLNHLLTLSQKNTVLFEKLKLRISDLVKISFLGSTSPINIIKLRGISLLDKILKNFGDLEDSIYPGVSILEQQQAQIISAIIPCFKAQSNSQVIVNAVNVSSKFINLPRIKFYSKQRILKTLIYLLEELSSNKFLKFGFLDNISEFSKKSIQISILNCWALVTLNNNEDNEKEDELVSTLDKYKNLLISLWIISLKEFSVIKYNSDGTNAKELEIYNNYWINFISVLSLELEQNNQFVEQYLDNDASTFFFILFSQCVESLIKNNNVLEILISLNKLFKNDQLVNIIFNDEIFNELIDLFDRLLLIEEDNEIQCKLVVIINELFQTFIRSNEESELTRNFDKLFELVRLVMLPLFKFLPFLKNDYDSTDRQTQLLLKHIDSGPHLIVLKICFFNLIEMILKFPEIVRIDLYCCLMFIFIKIYEFGNELLVSIILPYLKQIFQEVKKVDEVKGKEMIVNFYRILKQFHCDFNDNSTILTIIILITIGDIQLNEQESISLGESIFSLLEKKDPMGIQCIKSLIQYSAKNNLYIVKFVVKNIVQSTLNDELDFTLSSEILLFFTKNETDESKLNQIYSLIIPLLLHGSKTFVNKQQVHGHLMDLIEYNSSVFKTVINQILTPEQKDLTEKLVKLSSNTYEAEDSQIELKTFS</sequence>
<evidence type="ECO:0000313" key="1">
    <source>
        <dbReference type="EMBL" id="CAH6719180.1"/>
    </source>
</evidence>
<evidence type="ECO:0000313" key="2">
    <source>
        <dbReference type="Proteomes" id="UP001152531"/>
    </source>
</evidence>
<keyword evidence="2" id="KW-1185">Reference proteome</keyword>
<organism evidence="1 2">
    <name type="scientific">[Candida] jaroonii</name>
    <dbReference type="NCBI Taxonomy" id="467808"/>
    <lineage>
        <taxon>Eukaryota</taxon>
        <taxon>Fungi</taxon>
        <taxon>Dikarya</taxon>
        <taxon>Ascomycota</taxon>
        <taxon>Saccharomycotina</taxon>
        <taxon>Pichiomycetes</taxon>
        <taxon>Debaryomycetaceae</taxon>
        <taxon>Yamadazyma</taxon>
    </lineage>
</organism>
<dbReference type="EMBL" id="CALSDN010000002">
    <property type="protein sequence ID" value="CAH6719180.1"/>
    <property type="molecule type" value="Genomic_DNA"/>
</dbReference>
<reference evidence="1" key="1">
    <citation type="submission" date="2022-06" db="EMBL/GenBank/DDBJ databases">
        <authorList>
            <person name="Legras J.-L."/>
            <person name="Devillers H."/>
            <person name="Grondin C."/>
        </authorList>
    </citation>
    <scope>NUCLEOTIDE SEQUENCE</scope>
    <source>
        <strain evidence="1">CLIB 1444</strain>
    </source>
</reference>
<proteinExistence type="predicted"/>
<name>A0ACA9Y320_9ASCO</name>